<proteinExistence type="predicted"/>
<dbReference type="Proteomes" id="UP000240009">
    <property type="component" value="Unassembled WGS sequence"/>
</dbReference>
<dbReference type="EMBL" id="PUIA01000017">
    <property type="protein sequence ID" value="PQO37098.1"/>
    <property type="molecule type" value="Genomic_DNA"/>
</dbReference>
<comment type="caution">
    <text evidence="2">The sequence shown here is derived from an EMBL/GenBank/DDBJ whole genome shotgun (WGS) entry which is preliminary data.</text>
</comment>
<feature type="transmembrane region" description="Helical" evidence="1">
    <location>
        <begin position="12"/>
        <end position="40"/>
    </location>
</feature>
<feature type="transmembrane region" description="Helical" evidence="1">
    <location>
        <begin position="108"/>
        <end position="126"/>
    </location>
</feature>
<organism evidence="2 3">
    <name type="scientific">Blastopirellula marina</name>
    <dbReference type="NCBI Taxonomy" id="124"/>
    <lineage>
        <taxon>Bacteria</taxon>
        <taxon>Pseudomonadati</taxon>
        <taxon>Planctomycetota</taxon>
        <taxon>Planctomycetia</taxon>
        <taxon>Pirellulales</taxon>
        <taxon>Pirellulaceae</taxon>
        <taxon>Blastopirellula</taxon>
    </lineage>
</organism>
<keyword evidence="1" id="KW-0472">Membrane</keyword>
<evidence type="ECO:0000313" key="2">
    <source>
        <dbReference type="EMBL" id="PQO37098.1"/>
    </source>
</evidence>
<reference evidence="2 3" key="1">
    <citation type="submission" date="2018-02" db="EMBL/GenBank/DDBJ databases">
        <title>Comparative genomes isolates from brazilian mangrove.</title>
        <authorList>
            <person name="Araujo J.E."/>
            <person name="Taketani R.G."/>
            <person name="Silva M.C.P."/>
            <person name="Loureco M.V."/>
            <person name="Andreote F.D."/>
        </authorList>
    </citation>
    <scope>NUCLEOTIDE SEQUENCE [LARGE SCALE GENOMIC DNA]</scope>
    <source>
        <strain evidence="2 3">HEX-2 MGV</strain>
    </source>
</reference>
<evidence type="ECO:0000313" key="3">
    <source>
        <dbReference type="Proteomes" id="UP000240009"/>
    </source>
</evidence>
<feature type="transmembrane region" description="Helical" evidence="1">
    <location>
        <begin position="138"/>
        <end position="162"/>
    </location>
</feature>
<feature type="transmembrane region" description="Helical" evidence="1">
    <location>
        <begin position="174"/>
        <end position="198"/>
    </location>
</feature>
<feature type="transmembrane region" description="Helical" evidence="1">
    <location>
        <begin position="210"/>
        <end position="229"/>
    </location>
</feature>
<feature type="transmembrane region" description="Helical" evidence="1">
    <location>
        <begin position="46"/>
        <end position="63"/>
    </location>
</feature>
<protein>
    <submittedName>
        <fullName evidence="2">Uncharacterized protein</fullName>
    </submittedName>
</protein>
<keyword evidence="1" id="KW-0812">Transmembrane</keyword>
<sequence>MRVWGKSLRILLWLTLVAVGSSFVAPFAVLGAGVLGVWLVIGRENLWLRIIVIVAYLLPTLLFSEEYTPFSFMILLVLGSSILIGYLANMILKLLCNVPIPSMQFGLWEVGGWMLALSLVFTYCRLANIPPDYLNRFGIFVIVTSSACIALNVVLACCPFFIPKPLRFDELWNVAIVSQFLLMPLVEWTVCCVIGVLLMNKDSSTMGTIFFFLYIMHVIGIIFVMLVAYPMDKDGYFRDEATEKELT</sequence>
<accession>A0A2S8FY45</accession>
<feature type="transmembrane region" description="Helical" evidence="1">
    <location>
        <begin position="70"/>
        <end position="88"/>
    </location>
</feature>
<dbReference type="AlphaFoldDB" id="A0A2S8FY45"/>
<gene>
    <name evidence="2" type="ORF">C5Y96_08035</name>
</gene>
<name>A0A2S8FY45_9BACT</name>
<keyword evidence="1" id="KW-1133">Transmembrane helix</keyword>
<evidence type="ECO:0000256" key="1">
    <source>
        <dbReference type="SAM" id="Phobius"/>
    </source>
</evidence>